<protein>
    <submittedName>
        <fullName evidence="3">Uncharacterized protein</fullName>
    </submittedName>
</protein>
<reference evidence="3 4" key="1">
    <citation type="submission" date="2014-11" db="EMBL/GenBank/DDBJ databases">
        <title>Genome sequence of Flavihumibacter solisilvae 3-3.</title>
        <authorList>
            <person name="Zhou G."/>
            <person name="Li M."/>
            <person name="Wang G."/>
        </authorList>
    </citation>
    <scope>NUCLEOTIDE SEQUENCE [LARGE SCALE GENOMIC DNA]</scope>
    <source>
        <strain evidence="3 4">3-3</strain>
    </source>
</reference>
<keyword evidence="2" id="KW-1133">Transmembrane helix</keyword>
<dbReference type="Proteomes" id="UP000031408">
    <property type="component" value="Unassembled WGS sequence"/>
</dbReference>
<organism evidence="3 4">
    <name type="scientific">Flavihumibacter solisilvae</name>
    <dbReference type="NCBI Taxonomy" id="1349421"/>
    <lineage>
        <taxon>Bacteria</taxon>
        <taxon>Pseudomonadati</taxon>
        <taxon>Bacteroidota</taxon>
        <taxon>Chitinophagia</taxon>
        <taxon>Chitinophagales</taxon>
        <taxon>Chitinophagaceae</taxon>
        <taxon>Flavihumibacter</taxon>
    </lineage>
</organism>
<dbReference type="STRING" id="1349421.OI18_12605"/>
<evidence type="ECO:0000256" key="1">
    <source>
        <dbReference type="SAM" id="MobiDB-lite"/>
    </source>
</evidence>
<proteinExistence type="predicted"/>
<dbReference type="RefSeq" id="WP_039140201.1">
    <property type="nucleotide sequence ID" value="NZ_JSVC01000013.1"/>
</dbReference>
<feature type="region of interest" description="Disordered" evidence="1">
    <location>
        <begin position="88"/>
        <end position="108"/>
    </location>
</feature>
<accession>A0A0C1IV99</accession>
<dbReference type="EMBL" id="JSVC01000013">
    <property type="protein sequence ID" value="KIC94439.1"/>
    <property type="molecule type" value="Genomic_DNA"/>
</dbReference>
<gene>
    <name evidence="3" type="ORF">OI18_12605</name>
</gene>
<evidence type="ECO:0000256" key="2">
    <source>
        <dbReference type="SAM" id="Phobius"/>
    </source>
</evidence>
<keyword evidence="4" id="KW-1185">Reference proteome</keyword>
<keyword evidence="2" id="KW-0812">Transmembrane</keyword>
<evidence type="ECO:0000313" key="4">
    <source>
        <dbReference type="Proteomes" id="UP000031408"/>
    </source>
</evidence>
<sequence length="156" mass="18253">MLKEEYLGQLLNAIYTKETLNVYDYNATEFTTAGEEFANTKAWADHLVHEKLAVFTDQEHTTLQLTNFGKYWILKGGYETFLKEGQAPKREHHNHNHNGDNNSSDHHLRKEKEDLVEARLRLTHYRLIGFWLMIIVTSIGFLLSLYNLFLLINGKK</sequence>
<keyword evidence="2" id="KW-0472">Membrane</keyword>
<comment type="caution">
    <text evidence="3">The sequence shown here is derived from an EMBL/GenBank/DDBJ whole genome shotgun (WGS) entry which is preliminary data.</text>
</comment>
<feature type="transmembrane region" description="Helical" evidence="2">
    <location>
        <begin position="128"/>
        <end position="152"/>
    </location>
</feature>
<dbReference type="AlphaFoldDB" id="A0A0C1IV99"/>
<evidence type="ECO:0000313" key="3">
    <source>
        <dbReference type="EMBL" id="KIC94439.1"/>
    </source>
</evidence>
<dbReference type="OrthoDB" id="273701at2"/>
<name>A0A0C1IV99_9BACT</name>